<organism evidence="3 4">
    <name type="scientific">Colletotrichum spaethianum</name>
    <dbReference type="NCBI Taxonomy" id="700344"/>
    <lineage>
        <taxon>Eukaryota</taxon>
        <taxon>Fungi</taxon>
        <taxon>Dikarya</taxon>
        <taxon>Ascomycota</taxon>
        <taxon>Pezizomycotina</taxon>
        <taxon>Sordariomycetes</taxon>
        <taxon>Hypocreomycetidae</taxon>
        <taxon>Glomerellales</taxon>
        <taxon>Glomerellaceae</taxon>
        <taxon>Colletotrichum</taxon>
        <taxon>Colletotrichum spaethianum species complex</taxon>
    </lineage>
</organism>
<feature type="chain" id="PRO_5041234048" description="GLEYA adhesin domain-containing protein" evidence="1">
    <location>
        <begin position="19"/>
        <end position="393"/>
    </location>
</feature>
<dbReference type="Proteomes" id="UP001055115">
    <property type="component" value="Unassembled WGS sequence"/>
</dbReference>
<accession>A0AA37UL42</accession>
<evidence type="ECO:0000313" key="4">
    <source>
        <dbReference type="Proteomes" id="UP001055115"/>
    </source>
</evidence>
<dbReference type="Gene3D" id="2.60.120.1560">
    <property type="match status" value="1"/>
</dbReference>
<reference evidence="3 4" key="1">
    <citation type="submission" date="2022-03" db="EMBL/GenBank/DDBJ databases">
        <title>Genome data of Colletotrichum spp.</title>
        <authorList>
            <person name="Utami Y.D."/>
            <person name="Hiruma K."/>
        </authorList>
    </citation>
    <scope>NUCLEOTIDE SEQUENCE [LARGE SCALE GENOMIC DNA]</scope>
    <source>
        <strain evidence="3 4">MAFF 239500</strain>
    </source>
</reference>
<evidence type="ECO:0000256" key="1">
    <source>
        <dbReference type="SAM" id="SignalP"/>
    </source>
</evidence>
<proteinExistence type="predicted"/>
<dbReference type="Pfam" id="PF10528">
    <property type="entry name" value="GLEYA"/>
    <property type="match status" value="1"/>
</dbReference>
<dbReference type="RefSeq" id="XP_049133441.1">
    <property type="nucleotide sequence ID" value="XM_049277484.1"/>
</dbReference>
<protein>
    <recommendedName>
        <fullName evidence="2">GLEYA adhesin domain-containing protein</fullName>
    </recommendedName>
</protein>
<gene>
    <name evidence="3" type="ORF">ColSpa_11272</name>
</gene>
<keyword evidence="4" id="KW-1185">Reference proteome</keyword>
<sequence length="393" mass="41659">MKTATILSLVFGLTPAFAAICNNNCGRQVAGVARKDPPFALRSSLCADLLTTYTTIVPGTVTVTATPVVVNNVHAARAEIPAPIITGTKPAYASSCPDVTAYWSACHCFEDIAATTVTVTGPAQTVIITPTLTVQPSFPTLSSRTSSWSNSSFTTNSSFSTTSPSFTTSATATSSALPTCTEGIEFALYNYGLGTEQCSEVSNKSPRDADFRTILEGVNPWVTGTTSHMWFSQDDAGRPLSVYGVEGPPGSGLACSALMHRGYIKPSLLGTYTIYIDYPDDFAHVWVGEVALSGSFSAANSQAYGRWPDSGPWVDFRLSYIFEVTDTSAYIPFRVFWADRHGPGSLRVTILDATGSVILGGNSQSSPNIVTSCEGVGSPAPAWLDWLDEVVGE</sequence>
<dbReference type="GeneID" id="73332074"/>
<evidence type="ECO:0000313" key="3">
    <source>
        <dbReference type="EMBL" id="GKT51091.1"/>
    </source>
</evidence>
<feature type="domain" description="GLEYA adhesin" evidence="2">
    <location>
        <begin position="257"/>
        <end position="351"/>
    </location>
</feature>
<keyword evidence="1" id="KW-0732">Signal</keyword>
<evidence type="ECO:0000259" key="2">
    <source>
        <dbReference type="Pfam" id="PF10528"/>
    </source>
</evidence>
<feature type="signal peptide" evidence="1">
    <location>
        <begin position="1"/>
        <end position="18"/>
    </location>
</feature>
<dbReference type="InterPro" id="IPR018871">
    <property type="entry name" value="GLEYA_adhesin_domain"/>
</dbReference>
<name>A0AA37UL42_9PEZI</name>
<dbReference type="AlphaFoldDB" id="A0AA37UL42"/>
<dbReference type="EMBL" id="BQXU01000044">
    <property type="protein sequence ID" value="GKT51091.1"/>
    <property type="molecule type" value="Genomic_DNA"/>
</dbReference>
<comment type="caution">
    <text evidence="3">The sequence shown here is derived from an EMBL/GenBank/DDBJ whole genome shotgun (WGS) entry which is preliminary data.</text>
</comment>